<proteinExistence type="inferred from homology"/>
<dbReference type="Gene3D" id="3.40.366.10">
    <property type="entry name" value="Malonyl-Coenzyme A Acyl Carrier Protein, domain 2"/>
    <property type="match status" value="1"/>
</dbReference>
<protein>
    <recommendedName>
        <fullName evidence="4">Malonyl CoA-acyl carrier protein transacylase</fullName>
        <ecNumber evidence="4">2.3.1.39</ecNumber>
    </recommendedName>
</protein>
<dbReference type="PANTHER" id="PTHR42681">
    <property type="entry name" value="MALONYL-COA-ACYL CARRIER PROTEIN TRANSACYLASE, MITOCHONDRIAL"/>
    <property type="match status" value="1"/>
</dbReference>
<sequence length="315" mass="33592">MSKIAFVFPGQGSQAVGMAKELAEKHSEVMEYFVKADKRLNTQLSQLIFEGPKEELTLTYNTQPALLTTSIAILDFFQTSGIKADFVAGHSLGEYTALVAAGVLSFEDGVFAVRKRGEFMESAVPNGEGSMAAVLGLDRDPLLVVTKEVTDAGFPVSLANLNCPGQIVISGSRKGVELAGAKAKEAGAKRVLPLDVSGPFHSSLMRPAAAELLSVLDGLEMKDASIPVVANVTAEPISEASDIKGKLIEQLYSPVLWEDSVMKMIDLGVDKFIEIGPGKVLSGLIKKIDKTVKTYSVSDEESAQAVINALKEEML</sequence>
<dbReference type="InterPro" id="IPR024925">
    <property type="entry name" value="Malonyl_CoA-ACP_transAc"/>
</dbReference>
<dbReference type="PANTHER" id="PTHR42681:SF1">
    <property type="entry name" value="MALONYL-COA-ACYL CARRIER PROTEIN TRANSACYLASE, MITOCHONDRIAL"/>
    <property type="match status" value="1"/>
</dbReference>
<evidence type="ECO:0000256" key="2">
    <source>
        <dbReference type="ARBA" id="ARBA00023315"/>
    </source>
</evidence>
<evidence type="ECO:0000256" key="4">
    <source>
        <dbReference type="PIRNR" id="PIRNR000446"/>
    </source>
</evidence>
<dbReference type="SUPFAM" id="SSF52151">
    <property type="entry name" value="FabD/lysophospholipase-like"/>
    <property type="match status" value="1"/>
</dbReference>
<evidence type="ECO:0000256" key="3">
    <source>
        <dbReference type="ARBA" id="ARBA00048462"/>
    </source>
</evidence>
<dbReference type="EC" id="2.3.1.39" evidence="4"/>
<dbReference type="InterPro" id="IPR004410">
    <property type="entry name" value="Malonyl_CoA-ACP_transAc_FabD"/>
</dbReference>
<evidence type="ECO:0000313" key="7">
    <source>
        <dbReference type="Proteomes" id="UP001623041"/>
    </source>
</evidence>
<name>A0ABW8RFY4_9BACI</name>
<evidence type="ECO:0000313" key="6">
    <source>
        <dbReference type="EMBL" id="MFK9092389.1"/>
    </source>
</evidence>
<dbReference type="InterPro" id="IPR014043">
    <property type="entry name" value="Acyl_transferase_dom"/>
</dbReference>
<organism evidence="6 7">
    <name type="scientific">Bacillus salipaludis</name>
    <dbReference type="NCBI Taxonomy" id="2547811"/>
    <lineage>
        <taxon>Bacteria</taxon>
        <taxon>Bacillati</taxon>
        <taxon>Bacillota</taxon>
        <taxon>Bacilli</taxon>
        <taxon>Bacillales</taxon>
        <taxon>Bacillaceae</taxon>
        <taxon>Bacillus</taxon>
    </lineage>
</organism>
<dbReference type="Pfam" id="PF00698">
    <property type="entry name" value="Acyl_transf_1"/>
    <property type="match status" value="1"/>
</dbReference>
<dbReference type="InterPro" id="IPR050858">
    <property type="entry name" value="Mal-CoA-ACP_Trans/PKS_FabD"/>
</dbReference>
<keyword evidence="1 4" id="KW-0808">Transferase</keyword>
<evidence type="ECO:0000256" key="1">
    <source>
        <dbReference type="ARBA" id="ARBA00022679"/>
    </source>
</evidence>
<dbReference type="SMART" id="SM00827">
    <property type="entry name" value="PKS_AT"/>
    <property type="match status" value="1"/>
</dbReference>
<keyword evidence="7" id="KW-1185">Reference proteome</keyword>
<reference evidence="6 7" key="1">
    <citation type="submission" date="2024-11" db="EMBL/GenBank/DDBJ databases">
        <authorList>
            <person name="Lucas J.A."/>
        </authorList>
    </citation>
    <scope>NUCLEOTIDE SEQUENCE [LARGE SCALE GENOMIC DNA]</scope>
    <source>
        <strain evidence="6 7">Z 5.4</strain>
    </source>
</reference>
<dbReference type="RefSeq" id="WP_406580980.1">
    <property type="nucleotide sequence ID" value="NZ_JBJHQH010000008.1"/>
</dbReference>
<dbReference type="InterPro" id="IPR016036">
    <property type="entry name" value="Malonyl_transacylase_ACP-bd"/>
</dbReference>
<dbReference type="SUPFAM" id="SSF55048">
    <property type="entry name" value="Probable ACP-binding domain of malonyl-CoA ACP transacylase"/>
    <property type="match status" value="1"/>
</dbReference>
<accession>A0ABW8RFY4</accession>
<evidence type="ECO:0000259" key="5">
    <source>
        <dbReference type="SMART" id="SM00827"/>
    </source>
</evidence>
<dbReference type="InterPro" id="IPR001227">
    <property type="entry name" value="Ac_transferase_dom_sf"/>
</dbReference>
<comment type="catalytic activity">
    <reaction evidence="3 4">
        <text>holo-[ACP] + malonyl-CoA = malonyl-[ACP] + CoA</text>
        <dbReference type="Rhea" id="RHEA:41792"/>
        <dbReference type="Rhea" id="RHEA-COMP:9623"/>
        <dbReference type="Rhea" id="RHEA-COMP:9685"/>
        <dbReference type="ChEBI" id="CHEBI:57287"/>
        <dbReference type="ChEBI" id="CHEBI:57384"/>
        <dbReference type="ChEBI" id="CHEBI:64479"/>
        <dbReference type="ChEBI" id="CHEBI:78449"/>
        <dbReference type="EC" id="2.3.1.39"/>
    </reaction>
</comment>
<dbReference type="Proteomes" id="UP001623041">
    <property type="component" value="Unassembled WGS sequence"/>
</dbReference>
<dbReference type="EMBL" id="JBJHQH010000008">
    <property type="protein sequence ID" value="MFK9092389.1"/>
    <property type="molecule type" value="Genomic_DNA"/>
</dbReference>
<dbReference type="InterPro" id="IPR016035">
    <property type="entry name" value="Acyl_Trfase/lysoPLipase"/>
</dbReference>
<dbReference type="NCBIfam" id="TIGR00128">
    <property type="entry name" value="fabD"/>
    <property type="match status" value="1"/>
</dbReference>
<dbReference type="GO" id="GO:0004314">
    <property type="term" value="F:[acyl-carrier-protein] S-malonyltransferase activity"/>
    <property type="evidence" value="ECO:0007669"/>
    <property type="project" value="UniProtKB-EC"/>
</dbReference>
<gene>
    <name evidence="6" type="primary">fabD</name>
    <name evidence="6" type="ORF">ACJEBI_12940</name>
</gene>
<comment type="similarity">
    <text evidence="4">Belongs to the fabD family.</text>
</comment>
<dbReference type="PIRSF" id="PIRSF000446">
    <property type="entry name" value="Mct"/>
    <property type="match status" value="1"/>
</dbReference>
<keyword evidence="2 4" id="KW-0012">Acyltransferase</keyword>
<feature type="domain" description="Malonyl-CoA:ACP transacylase (MAT)" evidence="5">
    <location>
        <begin position="7"/>
        <end position="314"/>
    </location>
</feature>
<dbReference type="Gene3D" id="3.30.70.250">
    <property type="entry name" value="Malonyl-CoA ACP transacylase, ACP-binding"/>
    <property type="match status" value="1"/>
</dbReference>
<comment type="caution">
    <text evidence="6">The sequence shown here is derived from an EMBL/GenBank/DDBJ whole genome shotgun (WGS) entry which is preliminary data.</text>
</comment>